<dbReference type="Proteomes" id="UP000191672">
    <property type="component" value="Unassembled WGS sequence"/>
</dbReference>
<feature type="compositionally biased region" description="Basic residues" evidence="1">
    <location>
        <begin position="87"/>
        <end position="96"/>
    </location>
</feature>
<feature type="region of interest" description="Disordered" evidence="1">
    <location>
        <begin position="82"/>
        <end position="122"/>
    </location>
</feature>
<proteinExistence type="predicted"/>
<name>A0A1V6PQT4_9EURO</name>
<evidence type="ECO:0000313" key="3">
    <source>
        <dbReference type="Proteomes" id="UP000191672"/>
    </source>
</evidence>
<reference evidence="3" key="1">
    <citation type="journal article" date="2017" name="Nat. Microbiol.">
        <title>Global analysis of biosynthetic gene clusters reveals vast potential of secondary metabolite production in Penicillium species.</title>
        <authorList>
            <person name="Nielsen J.C."/>
            <person name="Grijseels S."/>
            <person name="Prigent S."/>
            <person name="Ji B."/>
            <person name="Dainat J."/>
            <person name="Nielsen K.F."/>
            <person name="Frisvad J.C."/>
            <person name="Workman M."/>
            <person name="Nielsen J."/>
        </authorList>
    </citation>
    <scope>NUCLEOTIDE SEQUENCE [LARGE SCALE GENOMIC DNA]</scope>
    <source>
        <strain evidence="3">IBT 31811</strain>
    </source>
</reference>
<dbReference type="STRING" id="416450.A0A1V6PQT4"/>
<organism evidence="2 3">
    <name type="scientific">Penicillium antarcticum</name>
    <dbReference type="NCBI Taxonomy" id="416450"/>
    <lineage>
        <taxon>Eukaryota</taxon>
        <taxon>Fungi</taxon>
        <taxon>Dikarya</taxon>
        <taxon>Ascomycota</taxon>
        <taxon>Pezizomycotina</taxon>
        <taxon>Eurotiomycetes</taxon>
        <taxon>Eurotiomycetidae</taxon>
        <taxon>Eurotiales</taxon>
        <taxon>Aspergillaceae</taxon>
        <taxon>Penicillium</taxon>
    </lineage>
</organism>
<dbReference type="AlphaFoldDB" id="A0A1V6PQT4"/>
<gene>
    <name evidence="2" type="ORF">PENANT_c063G05547</name>
</gene>
<evidence type="ECO:0000313" key="2">
    <source>
        <dbReference type="EMBL" id="OQD79087.1"/>
    </source>
</evidence>
<comment type="caution">
    <text evidence="2">The sequence shown here is derived from an EMBL/GenBank/DDBJ whole genome shotgun (WGS) entry which is preliminary data.</text>
</comment>
<keyword evidence="3" id="KW-1185">Reference proteome</keyword>
<accession>A0A1V6PQT4</accession>
<evidence type="ECO:0000256" key="1">
    <source>
        <dbReference type="SAM" id="MobiDB-lite"/>
    </source>
</evidence>
<protein>
    <submittedName>
        <fullName evidence="2">Uncharacterized protein</fullName>
    </submittedName>
</protein>
<dbReference type="EMBL" id="MDYN01000063">
    <property type="protein sequence ID" value="OQD79087.1"/>
    <property type="molecule type" value="Genomic_DNA"/>
</dbReference>
<sequence length="122" mass="13980">MSPERVTEDSKFRQALFALFPWQPIFSHWAENGPAKVQDIPLTYNPAFYGFSPTLVEVIVNSWTAICQNAGLDIDEYVHTPSDKSLSKKRRSRRRRGESQSSQSDADQDLIDCPVDRPPLRR</sequence>